<evidence type="ECO:0000256" key="1">
    <source>
        <dbReference type="ARBA" id="ARBA00023015"/>
    </source>
</evidence>
<dbReference type="PANTHER" id="PTHR30055:SF234">
    <property type="entry name" value="HTH-TYPE TRANSCRIPTIONAL REGULATOR BETI"/>
    <property type="match status" value="1"/>
</dbReference>
<dbReference type="InterPro" id="IPR050109">
    <property type="entry name" value="HTH-type_TetR-like_transc_reg"/>
</dbReference>
<feature type="DNA-binding region" description="H-T-H motif" evidence="4">
    <location>
        <begin position="41"/>
        <end position="60"/>
    </location>
</feature>
<evidence type="ECO:0000259" key="5">
    <source>
        <dbReference type="PROSITE" id="PS50977"/>
    </source>
</evidence>
<dbReference type="PROSITE" id="PS50977">
    <property type="entry name" value="HTH_TETR_2"/>
    <property type="match status" value="1"/>
</dbReference>
<evidence type="ECO:0000256" key="3">
    <source>
        <dbReference type="ARBA" id="ARBA00023163"/>
    </source>
</evidence>
<accession>A0ABS2TYD5</accession>
<evidence type="ECO:0000256" key="4">
    <source>
        <dbReference type="PROSITE-ProRule" id="PRU00335"/>
    </source>
</evidence>
<dbReference type="Gene3D" id="1.10.10.60">
    <property type="entry name" value="Homeodomain-like"/>
    <property type="match status" value="1"/>
</dbReference>
<comment type="caution">
    <text evidence="6">The sequence shown here is derived from an EMBL/GenBank/DDBJ whole genome shotgun (WGS) entry which is preliminary data.</text>
</comment>
<sequence length="210" mass="23243">MTSPADDRSLPLRDRKRLRTRRTLAETALRLFTAHGFDAVTLDRLVDEVEVSKSTFFRAFPAKEAVAVEAETELWRAYLDQLRGRDLSGNVLDALHTRLTGAVEALDPGWDERYRATRRLVLTAPALLAYVDHHRTGVEDEAAAHLADRLGLDADDLRPRVLARITTTCWSVAARAWVRDDGRGGRAALLNALADAHRSVPASLALTAGR</sequence>
<dbReference type="Pfam" id="PF00440">
    <property type="entry name" value="TetR_N"/>
    <property type="match status" value="1"/>
</dbReference>
<dbReference type="SUPFAM" id="SSF46689">
    <property type="entry name" value="Homeodomain-like"/>
    <property type="match status" value="1"/>
</dbReference>
<dbReference type="InterPro" id="IPR001647">
    <property type="entry name" value="HTH_TetR"/>
</dbReference>
<dbReference type="RefSeq" id="WP_205359688.1">
    <property type="nucleotide sequence ID" value="NZ_JADKYB010000014.1"/>
</dbReference>
<keyword evidence="2 4" id="KW-0238">DNA-binding</keyword>
<feature type="domain" description="HTH tetR-type" evidence="5">
    <location>
        <begin position="18"/>
        <end position="78"/>
    </location>
</feature>
<protein>
    <submittedName>
        <fullName evidence="6">TetR family transcriptional regulator</fullName>
    </submittedName>
</protein>
<evidence type="ECO:0000313" key="6">
    <source>
        <dbReference type="EMBL" id="MBM9507832.1"/>
    </source>
</evidence>
<gene>
    <name evidence="6" type="ORF">ITX44_25435</name>
</gene>
<proteinExistence type="predicted"/>
<dbReference type="EMBL" id="JADKYB010000014">
    <property type="protein sequence ID" value="MBM9507832.1"/>
    <property type="molecule type" value="Genomic_DNA"/>
</dbReference>
<dbReference type="InterPro" id="IPR009057">
    <property type="entry name" value="Homeodomain-like_sf"/>
</dbReference>
<name>A0ABS2TYD5_9ACTN</name>
<dbReference type="Gene3D" id="1.10.357.10">
    <property type="entry name" value="Tetracycline Repressor, domain 2"/>
    <property type="match status" value="1"/>
</dbReference>
<dbReference type="PANTHER" id="PTHR30055">
    <property type="entry name" value="HTH-TYPE TRANSCRIPTIONAL REGULATOR RUTR"/>
    <property type="match status" value="1"/>
</dbReference>
<organism evidence="6 7">
    <name type="scientific">Actinacidiphila acididurans</name>
    <dbReference type="NCBI Taxonomy" id="2784346"/>
    <lineage>
        <taxon>Bacteria</taxon>
        <taxon>Bacillati</taxon>
        <taxon>Actinomycetota</taxon>
        <taxon>Actinomycetes</taxon>
        <taxon>Kitasatosporales</taxon>
        <taxon>Streptomycetaceae</taxon>
        <taxon>Actinacidiphila</taxon>
    </lineage>
</organism>
<keyword evidence="3" id="KW-0804">Transcription</keyword>
<keyword evidence="1" id="KW-0805">Transcription regulation</keyword>
<evidence type="ECO:0000256" key="2">
    <source>
        <dbReference type="ARBA" id="ARBA00023125"/>
    </source>
</evidence>
<dbReference type="Proteomes" id="UP000749040">
    <property type="component" value="Unassembled WGS sequence"/>
</dbReference>
<keyword evidence="7" id="KW-1185">Reference proteome</keyword>
<dbReference type="InterPro" id="IPR041347">
    <property type="entry name" value="MftR_C"/>
</dbReference>
<evidence type="ECO:0000313" key="7">
    <source>
        <dbReference type="Proteomes" id="UP000749040"/>
    </source>
</evidence>
<reference evidence="6 7" key="1">
    <citation type="submission" date="2021-01" db="EMBL/GenBank/DDBJ databases">
        <title>Streptomyces acididurans sp. nov., isolated from a peat swamp forest soil.</title>
        <authorList>
            <person name="Chantavorakit T."/>
            <person name="Duangmal K."/>
        </authorList>
    </citation>
    <scope>NUCLEOTIDE SEQUENCE [LARGE SCALE GENOMIC DNA]</scope>
    <source>
        <strain evidence="6 7">KK5PA1</strain>
    </source>
</reference>
<dbReference type="Pfam" id="PF17754">
    <property type="entry name" value="TetR_C_14"/>
    <property type="match status" value="1"/>
</dbReference>